<protein>
    <recommendedName>
        <fullName evidence="5">Reverse transcriptase domain-containing protein</fullName>
    </recommendedName>
</protein>
<organism evidence="4">
    <name type="scientific">Fagus sylvatica</name>
    <name type="common">Beechnut</name>
    <dbReference type="NCBI Taxonomy" id="28930"/>
    <lineage>
        <taxon>Eukaryota</taxon>
        <taxon>Viridiplantae</taxon>
        <taxon>Streptophyta</taxon>
        <taxon>Embryophyta</taxon>
        <taxon>Tracheophyta</taxon>
        <taxon>Spermatophyta</taxon>
        <taxon>Magnoliopsida</taxon>
        <taxon>eudicotyledons</taxon>
        <taxon>Gunneridae</taxon>
        <taxon>Pentapetalae</taxon>
        <taxon>rosids</taxon>
        <taxon>fabids</taxon>
        <taxon>Fagales</taxon>
        <taxon>Fagaceae</taxon>
        <taxon>Fagus</taxon>
    </lineage>
</organism>
<dbReference type="CDD" id="cd01650">
    <property type="entry name" value="RT_nLTR_like"/>
    <property type="match status" value="1"/>
</dbReference>
<dbReference type="Gene3D" id="3.60.10.10">
    <property type="entry name" value="Endonuclease/exonuclease/phosphatase"/>
    <property type="match status" value="1"/>
</dbReference>
<gene>
    <name evidence="4" type="ORF">FSB_LOCUS57096</name>
</gene>
<dbReference type="PANTHER" id="PTHR31635:SF196">
    <property type="entry name" value="REVERSE TRANSCRIPTASE DOMAIN-CONTAINING PROTEIN-RELATED"/>
    <property type="match status" value="1"/>
</dbReference>
<dbReference type="InterPro" id="IPR026960">
    <property type="entry name" value="RVT-Znf"/>
</dbReference>
<accession>A0A2N9IY52</accession>
<evidence type="ECO:0000259" key="3">
    <source>
        <dbReference type="Pfam" id="PF13966"/>
    </source>
</evidence>
<dbReference type="Pfam" id="PF00078">
    <property type="entry name" value="RVT_1"/>
    <property type="match status" value="1"/>
</dbReference>
<dbReference type="PANTHER" id="PTHR31635">
    <property type="entry name" value="REVERSE TRANSCRIPTASE DOMAIN-CONTAINING PROTEIN-RELATED"/>
    <property type="match status" value="1"/>
</dbReference>
<dbReference type="InterPro" id="IPR036691">
    <property type="entry name" value="Endo/exonu/phosph_ase_sf"/>
</dbReference>
<feature type="domain" description="Reverse transcriptase zinc-binding" evidence="3">
    <location>
        <begin position="935"/>
        <end position="1019"/>
    </location>
</feature>
<feature type="domain" description="Reverse transcriptase" evidence="2">
    <location>
        <begin position="569"/>
        <end position="773"/>
    </location>
</feature>
<name>A0A2N9IY52_FAGSY</name>
<dbReference type="AlphaFoldDB" id="A0A2N9IY52"/>
<reference evidence="4" key="1">
    <citation type="submission" date="2018-02" db="EMBL/GenBank/DDBJ databases">
        <authorList>
            <person name="Cohen D.B."/>
            <person name="Kent A.D."/>
        </authorList>
    </citation>
    <scope>NUCLEOTIDE SEQUENCE</scope>
</reference>
<dbReference type="SUPFAM" id="SSF56672">
    <property type="entry name" value="DNA/RNA polymerases"/>
    <property type="match status" value="1"/>
</dbReference>
<proteinExistence type="predicted"/>
<dbReference type="InterPro" id="IPR000477">
    <property type="entry name" value="RT_dom"/>
</dbReference>
<dbReference type="SUPFAM" id="SSF56219">
    <property type="entry name" value="DNase I-like"/>
    <property type="match status" value="1"/>
</dbReference>
<dbReference type="EMBL" id="OIVN01006263">
    <property type="protein sequence ID" value="SPD29214.1"/>
    <property type="molecule type" value="Genomic_DNA"/>
</dbReference>
<evidence type="ECO:0000256" key="1">
    <source>
        <dbReference type="SAM" id="MobiDB-lite"/>
    </source>
</evidence>
<dbReference type="InterPro" id="IPR043502">
    <property type="entry name" value="DNA/RNA_pol_sf"/>
</dbReference>
<dbReference type="Pfam" id="PF13966">
    <property type="entry name" value="zf-RVT"/>
    <property type="match status" value="1"/>
</dbReference>
<sequence length="1054" mass="119785">MAVLWSLLNIMEGLNEVVFVFRKVIGAKDGTVLNENWSTSSWAQGLIQMDKRAFPPTQGPSFGSRDFLCPDQPHLDLPSTKSPEDALKDPSSSSSSSNESDETSAPLASLRGGVLESREAMSPITSVWVDLASSVQASGEVVAVGTPSFSNSQFEMGEPLTWVVESKEADDCFPIESHEQECMTLLQRIEVERFAKKSTSVPRRNQTSGLKGKRELRSLISSVNYESHQPGLNSSHKRELVKYWLQNWNCDVEMLPTTGTTGGVLLLWDRLVLEKLASVVCQFFVSCLWKRVSDGLEWVGTGLYGPTNDGIRNELWYELSSVHLKWGLPWCIFGDFNVSSGSDHPSMSRLDRFLVSTDWEDFYPDVSQKLMPQPLSDHYPILLEVGSMLQVVHLEFGNVGFKQPQLLGKLKVLNSKECSGGLSSSERDLRGIHLLDLENLAHLETTSWRQKSQVLWLKEGDNNTKFFHKITNSNRRLNFMEKIEVEGTTYHTDSDIREKVIQFYESLYTEQESWRPFVDDLPFSVIDDFDRTLLDSCFERDEIIQVVRDLQGDKSPGPDGFNMAFFQKSKVLANRLKRVLDGLVSESQNAFMGGKQTPDSVLIANECLDSRLRSHIPSVVCKLDIEKAFDHVNWDYLLHLLDCMGFGFKWRTWIRTCISTVRFSIMVNGSPSGFFGSSRGLRQGDPLSPLLFLLVMEVLSQMLRRIEEAGLIRGFKAGKATVSGLSISHLLFADNTIMFCDANPNQILHLRMVLAYFETVTGLGVNMGKSELVPVGEMNNVFLLTDILCCRVGALPMTYLEGGGWTSKKPKGPHGYGLWKGIMSGQDFFFQHIEMVTGRGARILFWHDLWCGETPLKTLFPVLFSCSSNKTAYIESLLSRIVEGEGRVWNLSFFRDFNDWEMDELLNFFTLIHSKIPKDESPDAMRWTLRQHDKFDAKSFYHALSDQSDSKFPWKTIWRVKTPRRVAFFVWTAAWGKILTCNNLMRRGYTMAGWYCMCKSGWETGEHFLIHCALASDLWFVVLHSFGVCWVFPNRIVDLLFGWYNSFRKHDSKV</sequence>
<feature type="region of interest" description="Disordered" evidence="1">
    <location>
        <begin position="73"/>
        <end position="111"/>
    </location>
</feature>
<evidence type="ECO:0008006" key="5">
    <source>
        <dbReference type="Google" id="ProtNLM"/>
    </source>
</evidence>
<evidence type="ECO:0000313" key="4">
    <source>
        <dbReference type="EMBL" id="SPD29214.1"/>
    </source>
</evidence>
<evidence type="ECO:0000259" key="2">
    <source>
        <dbReference type="Pfam" id="PF00078"/>
    </source>
</evidence>